<evidence type="ECO:0000313" key="3">
    <source>
        <dbReference type="Proteomes" id="UP000094385"/>
    </source>
</evidence>
<reference evidence="2 3" key="1">
    <citation type="journal article" date="2016" name="Proc. Natl. Acad. Sci. U.S.A.">
        <title>Comparative genomics of biotechnologically important yeasts.</title>
        <authorList>
            <person name="Riley R."/>
            <person name="Haridas S."/>
            <person name="Wolfe K.H."/>
            <person name="Lopes M.R."/>
            <person name="Hittinger C.T."/>
            <person name="Goeker M."/>
            <person name="Salamov A.A."/>
            <person name="Wisecaver J.H."/>
            <person name="Long T.M."/>
            <person name="Calvey C.H."/>
            <person name="Aerts A.L."/>
            <person name="Barry K.W."/>
            <person name="Choi C."/>
            <person name="Clum A."/>
            <person name="Coughlan A.Y."/>
            <person name="Deshpande S."/>
            <person name="Douglass A.P."/>
            <person name="Hanson S.J."/>
            <person name="Klenk H.-P."/>
            <person name="LaButti K.M."/>
            <person name="Lapidus A."/>
            <person name="Lindquist E.A."/>
            <person name="Lipzen A.M."/>
            <person name="Meier-Kolthoff J.P."/>
            <person name="Ohm R.A."/>
            <person name="Otillar R.P."/>
            <person name="Pangilinan J.L."/>
            <person name="Peng Y."/>
            <person name="Rokas A."/>
            <person name="Rosa C.A."/>
            <person name="Scheuner C."/>
            <person name="Sibirny A.A."/>
            <person name="Slot J.C."/>
            <person name="Stielow J.B."/>
            <person name="Sun H."/>
            <person name="Kurtzman C.P."/>
            <person name="Blackwell M."/>
            <person name="Grigoriev I.V."/>
            <person name="Jeffries T.W."/>
        </authorList>
    </citation>
    <scope>NUCLEOTIDE SEQUENCE [LARGE SCALE GENOMIC DNA]</scope>
    <source>
        <strain evidence="2 3">NRRL Y-11557</strain>
    </source>
</reference>
<dbReference type="Proteomes" id="UP000094385">
    <property type="component" value="Unassembled WGS sequence"/>
</dbReference>
<feature type="compositionally biased region" description="Polar residues" evidence="1">
    <location>
        <begin position="1"/>
        <end position="18"/>
    </location>
</feature>
<sequence>MKTASSSSSGTLHTATNKINRRDMERVTKPECPRIQQNVHFRLEIRNQVEASMLCTVISRSALEMVYAEVVKKLQHHEEEGTEERCSCTITTRFLLPCSHQIVLGRPIDVTAIHPRWMVQLTLPVIDIPSQDIDSATTPDVSREGPKSGRSNRESQTM</sequence>
<dbReference type="EMBL" id="KV454297">
    <property type="protein sequence ID" value="ODQ71725.1"/>
    <property type="molecule type" value="Genomic_DNA"/>
</dbReference>
<protein>
    <recommendedName>
        <fullName evidence="4">SWIM-type domain-containing protein</fullName>
    </recommendedName>
</protein>
<gene>
    <name evidence="2" type="ORF">LIPSTDRAFT_329804</name>
</gene>
<accession>A0A1E3Q1Z9</accession>
<proteinExistence type="predicted"/>
<organism evidence="2 3">
    <name type="scientific">Lipomyces starkeyi NRRL Y-11557</name>
    <dbReference type="NCBI Taxonomy" id="675824"/>
    <lineage>
        <taxon>Eukaryota</taxon>
        <taxon>Fungi</taxon>
        <taxon>Dikarya</taxon>
        <taxon>Ascomycota</taxon>
        <taxon>Saccharomycotina</taxon>
        <taxon>Lipomycetes</taxon>
        <taxon>Lipomycetales</taxon>
        <taxon>Lipomycetaceae</taxon>
        <taxon>Lipomyces</taxon>
    </lineage>
</organism>
<evidence type="ECO:0000256" key="1">
    <source>
        <dbReference type="SAM" id="MobiDB-lite"/>
    </source>
</evidence>
<evidence type="ECO:0000313" key="2">
    <source>
        <dbReference type="EMBL" id="ODQ71725.1"/>
    </source>
</evidence>
<feature type="region of interest" description="Disordered" evidence="1">
    <location>
        <begin position="1"/>
        <end position="29"/>
    </location>
</feature>
<keyword evidence="3" id="KW-1185">Reference proteome</keyword>
<evidence type="ECO:0008006" key="4">
    <source>
        <dbReference type="Google" id="ProtNLM"/>
    </source>
</evidence>
<feature type="compositionally biased region" description="Basic and acidic residues" evidence="1">
    <location>
        <begin position="20"/>
        <end position="29"/>
    </location>
</feature>
<dbReference type="AlphaFoldDB" id="A0A1E3Q1Z9"/>
<dbReference type="OrthoDB" id="4327540at2759"/>
<feature type="region of interest" description="Disordered" evidence="1">
    <location>
        <begin position="132"/>
        <end position="158"/>
    </location>
</feature>
<feature type="compositionally biased region" description="Basic and acidic residues" evidence="1">
    <location>
        <begin position="141"/>
        <end position="158"/>
    </location>
</feature>
<name>A0A1E3Q1Z9_LIPST</name>